<sequence>MCQLLDAGLSVEGVRTGKSVLTILGRDGEGSTEPKYLISCFQEKHLEREVVPVPQTDTGR</sequence>
<reference evidence="1 2" key="1">
    <citation type="submission" date="2019-07" db="EMBL/GenBank/DDBJ databases">
        <title>Whole genome shotgun sequence of Clostridium butyricum NBRC 3858.</title>
        <authorList>
            <person name="Hosoyama A."/>
            <person name="Uohara A."/>
            <person name="Ohji S."/>
            <person name="Ichikawa N."/>
        </authorList>
    </citation>
    <scope>NUCLEOTIDE SEQUENCE [LARGE SCALE GENOMIC DNA]</scope>
    <source>
        <strain evidence="1 2">NBRC 3858</strain>
    </source>
</reference>
<protein>
    <submittedName>
        <fullName evidence="1">Uncharacterized protein</fullName>
    </submittedName>
</protein>
<proteinExistence type="predicted"/>
<accession>A0A512TH33</accession>
<dbReference type="EMBL" id="BKBC01000138">
    <property type="protein sequence ID" value="GEQ23523.1"/>
    <property type="molecule type" value="Genomic_DNA"/>
</dbReference>
<name>A0A512TH33_CLOBU</name>
<evidence type="ECO:0000313" key="1">
    <source>
        <dbReference type="EMBL" id="GEQ23523.1"/>
    </source>
</evidence>
<dbReference type="Proteomes" id="UP000321089">
    <property type="component" value="Unassembled WGS sequence"/>
</dbReference>
<evidence type="ECO:0000313" key="2">
    <source>
        <dbReference type="Proteomes" id="UP000321089"/>
    </source>
</evidence>
<organism evidence="1 2">
    <name type="scientific">Clostridium butyricum</name>
    <dbReference type="NCBI Taxonomy" id="1492"/>
    <lineage>
        <taxon>Bacteria</taxon>
        <taxon>Bacillati</taxon>
        <taxon>Bacillota</taxon>
        <taxon>Clostridia</taxon>
        <taxon>Eubacteriales</taxon>
        <taxon>Clostridiaceae</taxon>
        <taxon>Clostridium</taxon>
    </lineage>
</organism>
<comment type="caution">
    <text evidence="1">The sequence shown here is derived from an EMBL/GenBank/DDBJ whole genome shotgun (WGS) entry which is preliminary data.</text>
</comment>
<dbReference type="AlphaFoldDB" id="A0A512TH33"/>
<gene>
    <name evidence="1" type="ORF">CBU02nite_40290</name>
</gene>